<keyword evidence="6" id="KW-0732">Signal</keyword>
<feature type="repeat" description="Solcar" evidence="4">
    <location>
        <begin position="38"/>
        <end position="123"/>
    </location>
</feature>
<dbReference type="PaxDb" id="2903-EOD25795"/>
<dbReference type="GO" id="GO:1904983">
    <property type="term" value="P:glycine import into mitochondrion"/>
    <property type="evidence" value="ECO:0007669"/>
    <property type="project" value="TreeGrafter"/>
</dbReference>
<protein>
    <recommendedName>
        <fullName evidence="9">Mitochondrial carrier protein</fullName>
    </recommendedName>
</protein>
<dbReference type="PANTHER" id="PTHR46181">
    <property type="entry name" value="MITOCHONDRIAL GLYCINE TRANSPORTER"/>
    <property type="match status" value="1"/>
</dbReference>
<evidence type="ECO:0000256" key="3">
    <source>
        <dbReference type="ARBA" id="ARBA00023136"/>
    </source>
</evidence>
<dbReference type="InterPro" id="IPR023395">
    <property type="entry name" value="MCP_dom_sf"/>
</dbReference>
<sequence>MRRQHLLGHLSLLSLALAANGEAAAALSSSSSPPPPPADRGRRAFAGLLAGTLSSVLFQPFDVVNTRMQVAPAAARAGMLRTASAVWREGGAAALWAGTVPSAVRLAGGIMLYFVFLGEAERAARAAFGELRGAAKGALDFALGGGSRTAAAFIFCPITVLKTRAELGGGGGGGLLAQLASLARREGAAGLWAGIGPSLARDVPYSAVSLLLLRYLQQRLRALGGIPERLAALPALSALLRQRGAGALFVGSKARVCRRMLMQALSWGIFQAVVG</sequence>
<dbReference type="PROSITE" id="PS50920">
    <property type="entry name" value="SOLCAR"/>
    <property type="match status" value="2"/>
</dbReference>
<dbReference type="GO" id="GO:0005739">
    <property type="term" value="C:mitochondrion"/>
    <property type="evidence" value="ECO:0007669"/>
    <property type="project" value="TreeGrafter"/>
</dbReference>
<proteinExistence type="inferred from homology"/>
<comment type="similarity">
    <text evidence="5">Belongs to the mitochondrial carrier (TC 2.A.29) family.</text>
</comment>
<dbReference type="PANTHER" id="PTHR46181:SF3">
    <property type="entry name" value="MITOCHONDRIAL GLYCINE TRANSPORTER"/>
    <property type="match status" value="1"/>
</dbReference>
<dbReference type="GO" id="GO:0016020">
    <property type="term" value="C:membrane"/>
    <property type="evidence" value="ECO:0007669"/>
    <property type="project" value="UniProtKB-SubCell"/>
</dbReference>
<evidence type="ECO:0000256" key="6">
    <source>
        <dbReference type="SAM" id="SignalP"/>
    </source>
</evidence>
<dbReference type="KEGG" id="ehx:EMIHUDRAFT_205939"/>
<keyword evidence="5" id="KW-0813">Transport</keyword>
<evidence type="ECO:0000256" key="1">
    <source>
        <dbReference type="ARBA" id="ARBA00004141"/>
    </source>
</evidence>
<keyword evidence="2 4" id="KW-0812">Transmembrane</keyword>
<evidence type="ECO:0008006" key="9">
    <source>
        <dbReference type="Google" id="ProtNLM"/>
    </source>
</evidence>
<dbReference type="Gene3D" id="1.50.40.10">
    <property type="entry name" value="Mitochondrial carrier domain"/>
    <property type="match status" value="2"/>
</dbReference>
<comment type="subcellular location">
    <subcellularLocation>
        <location evidence="1">Membrane</location>
        <topology evidence="1">Multi-pass membrane protein</topology>
    </subcellularLocation>
</comment>
<feature type="repeat" description="Solcar" evidence="4">
    <location>
        <begin position="135"/>
        <end position="219"/>
    </location>
</feature>
<feature type="signal peptide" evidence="6">
    <location>
        <begin position="1"/>
        <end position="23"/>
    </location>
</feature>
<evidence type="ECO:0000256" key="2">
    <source>
        <dbReference type="ARBA" id="ARBA00022692"/>
    </source>
</evidence>
<dbReference type="EnsemblProtists" id="EOD25795">
    <property type="protein sequence ID" value="EOD25795"/>
    <property type="gene ID" value="EMIHUDRAFT_205939"/>
</dbReference>
<dbReference type="Proteomes" id="UP000013827">
    <property type="component" value="Unassembled WGS sequence"/>
</dbReference>
<feature type="chain" id="PRO_5044291514" description="Mitochondrial carrier protein" evidence="6">
    <location>
        <begin position="24"/>
        <end position="275"/>
    </location>
</feature>
<evidence type="ECO:0000256" key="4">
    <source>
        <dbReference type="PROSITE-ProRule" id="PRU00282"/>
    </source>
</evidence>
<organism evidence="7 8">
    <name type="scientific">Emiliania huxleyi (strain CCMP1516)</name>
    <dbReference type="NCBI Taxonomy" id="280463"/>
    <lineage>
        <taxon>Eukaryota</taxon>
        <taxon>Haptista</taxon>
        <taxon>Haptophyta</taxon>
        <taxon>Prymnesiophyceae</taxon>
        <taxon>Isochrysidales</taxon>
        <taxon>Noelaerhabdaceae</taxon>
        <taxon>Emiliania</taxon>
    </lineage>
</organism>
<dbReference type="Pfam" id="PF00153">
    <property type="entry name" value="Mito_carr"/>
    <property type="match status" value="2"/>
</dbReference>
<reference evidence="8" key="1">
    <citation type="journal article" date="2013" name="Nature">
        <title>Pan genome of the phytoplankton Emiliania underpins its global distribution.</title>
        <authorList>
            <person name="Read B.A."/>
            <person name="Kegel J."/>
            <person name="Klute M.J."/>
            <person name="Kuo A."/>
            <person name="Lefebvre S.C."/>
            <person name="Maumus F."/>
            <person name="Mayer C."/>
            <person name="Miller J."/>
            <person name="Monier A."/>
            <person name="Salamov A."/>
            <person name="Young J."/>
            <person name="Aguilar M."/>
            <person name="Claverie J.M."/>
            <person name="Frickenhaus S."/>
            <person name="Gonzalez K."/>
            <person name="Herman E.K."/>
            <person name="Lin Y.C."/>
            <person name="Napier J."/>
            <person name="Ogata H."/>
            <person name="Sarno A.F."/>
            <person name="Shmutz J."/>
            <person name="Schroeder D."/>
            <person name="de Vargas C."/>
            <person name="Verret F."/>
            <person name="von Dassow P."/>
            <person name="Valentin K."/>
            <person name="Van de Peer Y."/>
            <person name="Wheeler G."/>
            <person name="Dacks J.B."/>
            <person name="Delwiche C.F."/>
            <person name="Dyhrman S.T."/>
            <person name="Glockner G."/>
            <person name="John U."/>
            <person name="Richards T."/>
            <person name="Worden A.Z."/>
            <person name="Zhang X."/>
            <person name="Grigoriev I.V."/>
            <person name="Allen A.E."/>
            <person name="Bidle K."/>
            <person name="Borodovsky M."/>
            <person name="Bowler C."/>
            <person name="Brownlee C."/>
            <person name="Cock J.M."/>
            <person name="Elias M."/>
            <person name="Gladyshev V.N."/>
            <person name="Groth M."/>
            <person name="Guda C."/>
            <person name="Hadaegh A."/>
            <person name="Iglesias-Rodriguez M.D."/>
            <person name="Jenkins J."/>
            <person name="Jones B.M."/>
            <person name="Lawson T."/>
            <person name="Leese F."/>
            <person name="Lindquist E."/>
            <person name="Lobanov A."/>
            <person name="Lomsadze A."/>
            <person name="Malik S.B."/>
            <person name="Marsh M.E."/>
            <person name="Mackinder L."/>
            <person name="Mock T."/>
            <person name="Mueller-Roeber B."/>
            <person name="Pagarete A."/>
            <person name="Parker M."/>
            <person name="Probert I."/>
            <person name="Quesneville H."/>
            <person name="Raines C."/>
            <person name="Rensing S.A."/>
            <person name="Riano-Pachon D.M."/>
            <person name="Richier S."/>
            <person name="Rokitta S."/>
            <person name="Shiraiwa Y."/>
            <person name="Soanes D.M."/>
            <person name="van der Giezen M."/>
            <person name="Wahlund T.M."/>
            <person name="Williams B."/>
            <person name="Wilson W."/>
            <person name="Wolfe G."/>
            <person name="Wurch L.L."/>
        </authorList>
    </citation>
    <scope>NUCLEOTIDE SEQUENCE</scope>
</reference>
<name>A0A0D3JQL0_EMIH1</name>
<keyword evidence="8" id="KW-1185">Reference proteome</keyword>
<evidence type="ECO:0000313" key="8">
    <source>
        <dbReference type="Proteomes" id="UP000013827"/>
    </source>
</evidence>
<evidence type="ECO:0000256" key="5">
    <source>
        <dbReference type="RuleBase" id="RU000488"/>
    </source>
</evidence>
<reference evidence="7" key="2">
    <citation type="submission" date="2024-10" db="UniProtKB">
        <authorList>
            <consortium name="EnsemblProtists"/>
        </authorList>
    </citation>
    <scope>IDENTIFICATION</scope>
</reference>
<dbReference type="GeneID" id="17271341"/>
<dbReference type="HOGENOM" id="CLU_015166_0_3_1"/>
<accession>A0A0D3JQL0</accession>
<dbReference type="eggNOG" id="KOG0766">
    <property type="taxonomic scope" value="Eukaryota"/>
</dbReference>
<evidence type="ECO:0000313" key="7">
    <source>
        <dbReference type="EnsemblProtists" id="EOD25795"/>
    </source>
</evidence>
<dbReference type="InterPro" id="IPR018108">
    <property type="entry name" value="MCP_transmembrane"/>
</dbReference>
<dbReference type="GO" id="GO:0015187">
    <property type="term" value="F:glycine transmembrane transporter activity"/>
    <property type="evidence" value="ECO:0007669"/>
    <property type="project" value="TreeGrafter"/>
</dbReference>
<dbReference type="AlphaFoldDB" id="A0A0D3JQL0"/>
<dbReference type="RefSeq" id="XP_005778224.1">
    <property type="nucleotide sequence ID" value="XM_005778167.1"/>
</dbReference>
<dbReference type="SUPFAM" id="SSF103506">
    <property type="entry name" value="Mitochondrial carrier"/>
    <property type="match status" value="1"/>
</dbReference>
<keyword evidence="3 4" id="KW-0472">Membrane</keyword>